<dbReference type="InterPro" id="IPR042213">
    <property type="entry name" value="NBD_C_sf"/>
</dbReference>
<evidence type="ECO:0000256" key="1">
    <source>
        <dbReference type="ARBA" id="ARBA00005715"/>
    </source>
</evidence>
<proteinExistence type="inferred from homology"/>
<evidence type="ECO:0000256" key="4">
    <source>
        <dbReference type="ARBA" id="ARBA00022777"/>
    </source>
</evidence>
<protein>
    <recommendedName>
        <fullName evidence="11">4-hydroxythreonine-4-phosphate dehydrogenase</fullName>
    </recommendedName>
</protein>
<keyword evidence="2" id="KW-0808">Transferase</keyword>
<dbReference type="GO" id="GO:0016301">
    <property type="term" value="F:kinase activity"/>
    <property type="evidence" value="ECO:0007669"/>
    <property type="project" value="UniProtKB-KW"/>
</dbReference>
<reference evidence="9" key="2">
    <citation type="submission" date="2020-09" db="EMBL/GenBank/DDBJ databases">
        <authorList>
            <person name="Sun Q."/>
            <person name="Zhou Y."/>
        </authorList>
    </citation>
    <scope>NUCLEOTIDE SEQUENCE</scope>
    <source>
        <strain evidence="9">CGMCC 4.7308</strain>
    </source>
</reference>
<name>A0A917WGJ6_9ACTN</name>
<evidence type="ECO:0000256" key="3">
    <source>
        <dbReference type="ARBA" id="ARBA00022741"/>
    </source>
</evidence>
<dbReference type="AlphaFoldDB" id="A0A917WGJ6"/>
<dbReference type="Pfam" id="PF07005">
    <property type="entry name" value="SBD_N"/>
    <property type="match status" value="1"/>
</dbReference>
<gene>
    <name evidence="9" type="ORF">GCM10011594_23130</name>
</gene>
<dbReference type="EMBL" id="BMNA01000004">
    <property type="protein sequence ID" value="GGM02418.1"/>
    <property type="molecule type" value="Genomic_DNA"/>
</dbReference>
<evidence type="ECO:0000256" key="5">
    <source>
        <dbReference type="ARBA" id="ARBA00022840"/>
    </source>
</evidence>
<dbReference type="InterPro" id="IPR031475">
    <property type="entry name" value="NBD_C"/>
</dbReference>
<dbReference type="InterPro" id="IPR010737">
    <property type="entry name" value="4-carb_acid_sugar_kinase_N"/>
</dbReference>
<dbReference type="Proteomes" id="UP000655208">
    <property type="component" value="Unassembled WGS sequence"/>
</dbReference>
<evidence type="ECO:0000313" key="10">
    <source>
        <dbReference type="Proteomes" id="UP000655208"/>
    </source>
</evidence>
<keyword evidence="10" id="KW-1185">Reference proteome</keyword>
<dbReference type="Pfam" id="PF17042">
    <property type="entry name" value="NBD_C"/>
    <property type="match status" value="1"/>
</dbReference>
<evidence type="ECO:0000256" key="6">
    <source>
        <dbReference type="ARBA" id="ARBA00023277"/>
    </source>
</evidence>
<keyword evidence="5" id="KW-0067">ATP-binding</keyword>
<evidence type="ECO:0000256" key="2">
    <source>
        <dbReference type="ARBA" id="ARBA00022679"/>
    </source>
</evidence>
<feature type="domain" description="Four-carbon acid sugar kinase nucleotide binding" evidence="8">
    <location>
        <begin position="244"/>
        <end position="381"/>
    </location>
</feature>
<comment type="caution">
    <text evidence="9">The sequence shown here is derived from an EMBL/GenBank/DDBJ whole genome shotgun (WGS) entry which is preliminary data.</text>
</comment>
<keyword evidence="4" id="KW-0418">Kinase</keyword>
<dbReference type="GO" id="GO:0005524">
    <property type="term" value="F:ATP binding"/>
    <property type="evidence" value="ECO:0007669"/>
    <property type="project" value="UniProtKB-KW"/>
</dbReference>
<dbReference type="RefSeq" id="WP_188941685.1">
    <property type="nucleotide sequence ID" value="NZ_BMNA01000004.1"/>
</dbReference>
<accession>A0A917WGJ6</accession>
<organism evidence="9 10">
    <name type="scientific">Nakamurella endophytica</name>
    <dbReference type="NCBI Taxonomy" id="1748367"/>
    <lineage>
        <taxon>Bacteria</taxon>
        <taxon>Bacillati</taxon>
        <taxon>Actinomycetota</taxon>
        <taxon>Actinomycetes</taxon>
        <taxon>Nakamurellales</taxon>
        <taxon>Nakamurellaceae</taxon>
        <taxon>Nakamurella</taxon>
    </lineage>
</organism>
<feature type="domain" description="Four-carbon acid sugar kinase N-terminal" evidence="7">
    <location>
        <begin position="5"/>
        <end position="215"/>
    </location>
</feature>
<dbReference type="InterPro" id="IPR037051">
    <property type="entry name" value="4-carb_acid_sugar_kinase_N_sf"/>
</dbReference>
<comment type="similarity">
    <text evidence="1">Belongs to the four-carbon acid sugar kinase family.</text>
</comment>
<dbReference type="Gene3D" id="3.40.50.10840">
    <property type="entry name" value="Putative sugar-binding, N-terminal domain"/>
    <property type="match status" value="1"/>
</dbReference>
<dbReference type="Gene3D" id="3.40.980.20">
    <property type="entry name" value="Four-carbon acid sugar kinase, nucleotide binding domain"/>
    <property type="match status" value="1"/>
</dbReference>
<evidence type="ECO:0000313" key="9">
    <source>
        <dbReference type="EMBL" id="GGM02418.1"/>
    </source>
</evidence>
<keyword evidence="6" id="KW-0119">Carbohydrate metabolism</keyword>
<evidence type="ECO:0000259" key="7">
    <source>
        <dbReference type="Pfam" id="PF07005"/>
    </source>
</evidence>
<keyword evidence="3" id="KW-0547">Nucleotide-binding</keyword>
<sequence>MASVAVLADDLSGAVETAAGFLLRGARVWVELDERCAPGDTAVDVRVVDTDSRSLPADSAAARVTAALRRLPDTPLLVKKIDSLLRGPVAAELAAVRACRPNVVVAPALPAAGRSVRGAVVHLDGVPLDATDAWRAEARPAPGSVPAALSPVATRSLDVDSVRGGELAAELRASLDAGRVPVCDAEHDGDLDLIAAAACRLDRPALVGSAALAAAVARTVPVHRGAPRRGAPVPHRPGVPATLVVVGSAAPSVPAQLAVLRAAGARVLLARPADLLAGHRPVPDPAAGEIVVAAIDPAAPVRPGDSAELAAALATAVVPAARRADGLVLTGGGTARAVLDRLGVDRLRPLTEVHHGAVVCVDPTGRLVATRPGSFGAPDSLLAIARAVRTARTTPAEENP</sequence>
<evidence type="ECO:0000259" key="8">
    <source>
        <dbReference type="Pfam" id="PF17042"/>
    </source>
</evidence>
<evidence type="ECO:0008006" key="11">
    <source>
        <dbReference type="Google" id="ProtNLM"/>
    </source>
</evidence>
<reference evidence="9" key="1">
    <citation type="journal article" date="2014" name="Int. J. Syst. Evol. Microbiol.">
        <title>Complete genome sequence of Corynebacterium casei LMG S-19264T (=DSM 44701T), isolated from a smear-ripened cheese.</title>
        <authorList>
            <consortium name="US DOE Joint Genome Institute (JGI-PGF)"/>
            <person name="Walter F."/>
            <person name="Albersmeier A."/>
            <person name="Kalinowski J."/>
            <person name="Ruckert C."/>
        </authorList>
    </citation>
    <scope>NUCLEOTIDE SEQUENCE</scope>
    <source>
        <strain evidence="9">CGMCC 4.7308</strain>
    </source>
</reference>
<dbReference type="SUPFAM" id="SSF142764">
    <property type="entry name" value="YgbK-like"/>
    <property type="match status" value="1"/>
</dbReference>